<dbReference type="AlphaFoldDB" id="A0A1Y1SCL0"/>
<keyword evidence="2" id="KW-1185">Reference proteome</keyword>
<protein>
    <recommendedName>
        <fullName evidence="3">Methyltransferase</fullName>
    </recommendedName>
</protein>
<dbReference type="STRING" id="1317117.ATO7_13678"/>
<organism evidence="1 2">
    <name type="scientific">Oceanococcus atlanticus</name>
    <dbReference type="NCBI Taxonomy" id="1317117"/>
    <lineage>
        <taxon>Bacteria</taxon>
        <taxon>Pseudomonadati</taxon>
        <taxon>Pseudomonadota</taxon>
        <taxon>Gammaproteobacteria</taxon>
        <taxon>Chromatiales</taxon>
        <taxon>Oceanococcaceae</taxon>
        <taxon>Oceanococcus</taxon>
    </lineage>
</organism>
<gene>
    <name evidence="1" type="ORF">ATO7_13678</name>
</gene>
<dbReference type="InterPro" id="IPR016980">
    <property type="entry name" value="S-AdoMet-dep_MeTrfase_Alr7345"/>
</dbReference>
<evidence type="ECO:0000313" key="2">
    <source>
        <dbReference type="Proteomes" id="UP000192342"/>
    </source>
</evidence>
<dbReference type="PIRSF" id="PIRSF031679">
    <property type="entry name" value="Mtase_Alr7345_prd"/>
    <property type="match status" value="1"/>
</dbReference>
<evidence type="ECO:0000313" key="1">
    <source>
        <dbReference type="EMBL" id="ORE86351.1"/>
    </source>
</evidence>
<evidence type="ECO:0008006" key="3">
    <source>
        <dbReference type="Google" id="ProtNLM"/>
    </source>
</evidence>
<name>A0A1Y1SCL0_9GAMM</name>
<sequence length="266" mass="29649">MSALMPLASAQASQNAALRAAIDGEHRTASFRARDDARHPYQTLEFFGITPDMTVVELWPGGGWYSEILAPYLKPHGVLYAAHFDPETEIEYFRRSRQRYEAKLAADPQTYSQVRLSVFDPPHKLEIAPPGSADAVLTFRNVHNWYMRGGGEDKLSAAFRAMYVALKPGGILGVVDHRLPPERPFSDQDASGYMRTDLVIDVAREVGFELVDGSEINANPADTADHPKGVWTLPPSLRLGEENADYYLTIGESDRMTLKFVKPQLN</sequence>
<reference evidence="1 2" key="1">
    <citation type="submission" date="2013-04" db="EMBL/GenBank/DDBJ databases">
        <title>Oceanococcus atlanticus 22II-S10r2 Genome Sequencing.</title>
        <authorList>
            <person name="Lai Q."/>
            <person name="Li G."/>
            <person name="Shao Z."/>
        </authorList>
    </citation>
    <scope>NUCLEOTIDE SEQUENCE [LARGE SCALE GENOMIC DNA]</scope>
    <source>
        <strain evidence="1 2">22II-S10r2</strain>
    </source>
</reference>
<dbReference type="SUPFAM" id="SSF53335">
    <property type="entry name" value="S-adenosyl-L-methionine-dependent methyltransferases"/>
    <property type="match status" value="1"/>
</dbReference>
<accession>A0A1Y1SCL0</accession>
<dbReference type="InterPro" id="IPR029063">
    <property type="entry name" value="SAM-dependent_MTases_sf"/>
</dbReference>
<comment type="caution">
    <text evidence="1">The sequence shown here is derived from an EMBL/GenBank/DDBJ whole genome shotgun (WGS) entry which is preliminary data.</text>
</comment>
<dbReference type="Proteomes" id="UP000192342">
    <property type="component" value="Unassembled WGS sequence"/>
</dbReference>
<dbReference type="EMBL" id="AQQV01000003">
    <property type="protein sequence ID" value="ORE86351.1"/>
    <property type="molecule type" value="Genomic_DNA"/>
</dbReference>
<dbReference type="Gene3D" id="3.40.50.150">
    <property type="entry name" value="Vaccinia Virus protein VP39"/>
    <property type="match status" value="1"/>
</dbReference>
<proteinExistence type="predicted"/>